<dbReference type="AlphaFoldDB" id="A0A1H8MZB3"/>
<protein>
    <submittedName>
        <fullName evidence="2">TatD DNase family protein</fullName>
    </submittedName>
</protein>
<evidence type="ECO:0000256" key="1">
    <source>
        <dbReference type="PIRSR" id="PIRSR005902-1"/>
    </source>
</evidence>
<dbReference type="PIRSF" id="PIRSF005902">
    <property type="entry name" value="DNase_TatD"/>
    <property type="match status" value="1"/>
</dbReference>
<gene>
    <name evidence="2" type="ORF">SAMN04487942_2119</name>
</gene>
<dbReference type="Gene3D" id="3.20.20.140">
    <property type="entry name" value="Metal-dependent hydrolases"/>
    <property type="match status" value="1"/>
</dbReference>
<feature type="binding site" evidence="1">
    <location>
        <position position="105"/>
    </location>
    <ligand>
        <name>a divalent metal cation</name>
        <dbReference type="ChEBI" id="CHEBI:60240"/>
        <label>2</label>
    </ligand>
</feature>
<dbReference type="OrthoDB" id="664222at2"/>
<accession>A0A1H8MZB3</accession>
<dbReference type="Pfam" id="PF01026">
    <property type="entry name" value="TatD_DNase"/>
    <property type="match status" value="1"/>
</dbReference>
<dbReference type="InterPro" id="IPR001130">
    <property type="entry name" value="TatD-like"/>
</dbReference>
<dbReference type="PANTHER" id="PTHR46124">
    <property type="entry name" value="D-AMINOACYL-TRNA DEACYLASE"/>
    <property type="match status" value="1"/>
</dbReference>
<dbReference type="CDD" id="cd01310">
    <property type="entry name" value="TatD_DNAse"/>
    <property type="match status" value="1"/>
</dbReference>
<reference evidence="3" key="1">
    <citation type="submission" date="2016-10" db="EMBL/GenBank/DDBJ databases">
        <authorList>
            <person name="Varghese N."/>
            <person name="Submissions S."/>
        </authorList>
    </citation>
    <scope>NUCLEOTIDE SEQUENCE [LARGE SCALE GENOMIC DNA]</scope>
    <source>
        <strain evidence="3">CGMCC 1.8704</strain>
    </source>
</reference>
<feature type="binding site" evidence="1">
    <location>
        <position position="70"/>
    </location>
    <ligand>
        <name>a divalent metal cation</name>
        <dbReference type="ChEBI" id="CHEBI:60240"/>
        <label>1</label>
    </ligand>
</feature>
<dbReference type="SUPFAM" id="SSF51556">
    <property type="entry name" value="Metallo-dependent hydrolases"/>
    <property type="match status" value="1"/>
</dbReference>
<organism evidence="2 3">
    <name type="scientific">Flavobacterium sinopsychrotolerans</name>
    <dbReference type="NCBI Taxonomy" id="604089"/>
    <lineage>
        <taxon>Bacteria</taxon>
        <taxon>Pseudomonadati</taxon>
        <taxon>Bacteroidota</taxon>
        <taxon>Flavobacteriia</taxon>
        <taxon>Flavobacteriales</taxon>
        <taxon>Flavobacteriaceae</taxon>
        <taxon>Flavobacterium</taxon>
    </lineage>
</organism>
<dbReference type="PANTHER" id="PTHR46124:SF2">
    <property type="entry name" value="D-AMINOACYL-TRNA DEACYLASE"/>
    <property type="match status" value="1"/>
</dbReference>
<proteinExistence type="predicted"/>
<evidence type="ECO:0000313" key="3">
    <source>
        <dbReference type="Proteomes" id="UP000198657"/>
    </source>
</evidence>
<dbReference type="GO" id="GO:0046872">
    <property type="term" value="F:metal ion binding"/>
    <property type="evidence" value="ECO:0007669"/>
    <property type="project" value="UniProtKB-KW"/>
</dbReference>
<dbReference type="Proteomes" id="UP000198657">
    <property type="component" value="Unassembled WGS sequence"/>
</dbReference>
<dbReference type="STRING" id="604089.SAMN04487942_2119"/>
<dbReference type="GO" id="GO:0016788">
    <property type="term" value="F:hydrolase activity, acting on ester bonds"/>
    <property type="evidence" value="ECO:0007669"/>
    <property type="project" value="InterPro"/>
</dbReference>
<sequence>MEFFNLHTHKWTNQPNVLELVNQYPQEFDATIPYYSIGIHPWFIVEERIEADLAIIESKLHEANCLAVGECGLDKRIEVPMELQQMVFEKQLLLAQKYRKPVVIHCVVAFQELITIKKKLNISVPMLIHGFSKNIQVAKQLVDNGFYISFGKYLLLNKELEAVFKSVPDNRIFLETDTVEEGIEAVYELAAKYKGISVTEIQEKVNTNFNEVFDFKIFQKH</sequence>
<keyword evidence="3" id="KW-1185">Reference proteome</keyword>
<dbReference type="GO" id="GO:0005829">
    <property type="term" value="C:cytosol"/>
    <property type="evidence" value="ECO:0007669"/>
    <property type="project" value="TreeGrafter"/>
</dbReference>
<feature type="binding site" evidence="1">
    <location>
        <position position="177"/>
    </location>
    <ligand>
        <name>a divalent metal cation</name>
        <dbReference type="ChEBI" id="CHEBI:60240"/>
        <label>1</label>
    </ligand>
</feature>
<evidence type="ECO:0000313" key="2">
    <source>
        <dbReference type="EMBL" id="SEO22606.1"/>
    </source>
</evidence>
<dbReference type="InterPro" id="IPR032466">
    <property type="entry name" value="Metal_Hydrolase"/>
</dbReference>
<dbReference type="RefSeq" id="WP_091170608.1">
    <property type="nucleotide sequence ID" value="NZ_CBCSFM010000002.1"/>
</dbReference>
<feature type="binding site" evidence="1">
    <location>
        <position position="129"/>
    </location>
    <ligand>
        <name>a divalent metal cation</name>
        <dbReference type="ChEBI" id="CHEBI:60240"/>
        <label>2</label>
    </ligand>
</feature>
<dbReference type="EMBL" id="FODN01000004">
    <property type="protein sequence ID" value="SEO22606.1"/>
    <property type="molecule type" value="Genomic_DNA"/>
</dbReference>
<keyword evidence="1" id="KW-0479">Metal-binding</keyword>
<name>A0A1H8MZB3_9FLAO</name>